<gene>
    <name evidence="2" type="ORF">B0H17DRAFT_956437</name>
</gene>
<proteinExistence type="predicted"/>
<comment type="caution">
    <text evidence="2">The sequence shown here is derived from an EMBL/GenBank/DDBJ whole genome shotgun (WGS) entry which is preliminary data.</text>
</comment>
<evidence type="ECO:0000313" key="2">
    <source>
        <dbReference type="EMBL" id="KAJ7655449.1"/>
    </source>
</evidence>
<evidence type="ECO:0000256" key="1">
    <source>
        <dbReference type="SAM" id="MobiDB-lite"/>
    </source>
</evidence>
<feature type="region of interest" description="Disordered" evidence="1">
    <location>
        <begin position="312"/>
        <end position="333"/>
    </location>
</feature>
<name>A0AAD7CNX0_MYCRO</name>
<feature type="compositionally biased region" description="Low complexity" evidence="1">
    <location>
        <begin position="314"/>
        <end position="333"/>
    </location>
</feature>
<evidence type="ECO:0000313" key="3">
    <source>
        <dbReference type="Proteomes" id="UP001221757"/>
    </source>
</evidence>
<dbReference type="AlphaFoldDB" id="A0AAD7CNX0"/>
<keyword evidence="3" id="KW-1185">Reference proteome</keyword>
<evidence type="ECO:0008006" key="4">
    <source>
        <dbReference type="Google" id="ProtNLM"/>
    </source>
</evidence>
<protein>
    <recommendedName>
        <fullName evidence="4">DNA helicase</fullName>
    </recommendedName>
</protein>
<reference evidence="2" key="1">
    <citation type="submission" date="2023-03" db="EMBL/GenBank/DDBJ databases">
        <title>Massive genome expansion in bonnet fungi (Mycena s.s.) driven by repeated elements and novel gene families across ecological guilds.</title>
        <authorList>
            <consortium name="Lawrence Berkeley National Laboratory"/>
            <person name="Harder C.B."/>
            <person name="Miyauchi S."/>
            <person name="Viragh M."/>
            <person name="Kuo A."/>
            <person name="Thoen E."/>
            <person name="Andreopoulos B."/>
            <person name="Lu D."/>
            <person name="Skrede I."/>
            <person name="Drula E."/>
            <person name="Henrissat B."/>
            <person name="Morin E."/>
            <person name="Kohler A."/>
            <person name="Barry K."/>
            <person name="LaButti K."/>
            <person name="Morin E."/>
            <person name="Salamov A."/>
            <person name="Lipzen A."/>
            <person name="Mereny Z."/>
            <person name="Hegedus B."/>
            <person name="Baldrian P."/>
            <person name="Stursova M."/>
            <person name="Weitz H."/>
            <person name="Taylor A."/>
            <person name="Grigoriev I.V."/>
            <person name="Nagy L.G."/>
            <person name="Martin F."/>
            <person name="Kauserud H."/>
        </authorList>
    </citation>
    <scope>NUCLEOTIDE SEQUENCE</scope>
    <source>
        <strain evidence="2">CBHHK067</strain>
    </source>
</reference>
<dbReference type="InterPro" id="IPR027417">
    <property type="entry name" value="P-loop_NTPase"/>
</dbReference>
<organism evidence="2 3">
    <name type="scientific">Mycena rosella</name>
    <name type="common">Pink bonnet</name>
    <name type="synonym">Agaricus rosellus</name>
    <dbReference type="NCBI Taxonomy" id="1033263"/>
    <lineage>
        <taxon>Eukaryota</taxon>
        <taxon>Fungi</taxon>
        <taxon>Dikarya</taxon>
        <taxon>Basidiomycota</taxon>
        <taxon>Agaricomycotina</taxon>
        <taxon>Agaricomycetes</taxon>
        <taxon>Agaricomycetidae</taxon>
        <taxon>Agaricales</taxon>
        <taxon>Marasmiineae</taxon>
        <taxon>Mycenaceae</taxon>
        <taxon>Mycena</taxon>
    </lineage>
</organism>
<dbReference type="SUPFAM" id="SSF52540">
    <property type="entry name" value="P-loop containing nucleoside triphosphate hydrolases"/>
    <property type="match status" value="1"/>
</dbReference>
<dbReference type="Proteomes" id="UP001221757">
    <property type="component" value="Unassembled WGS sequence"/>
</dbReference>
<accession>A0AAD7CNX0</accession>
<dbReference type="EMBL" id="JARKIE010000310">
    <property type="protein sequence ID" value="KAJ7655449.1"/>
    <property type="molecule type" value="Genomic_DNA"/>
</dbReference>
<sequence>MTLTAQKAAIGKIIWQQVTTVVILKQNMRQTATTPDDVKLRTALANMRYGACTAADIQYLHSRTISRRPGHPTFNDFRFRYVSIITGLNSQKDKINELGCIKYAKEHNQDLTVFYSNDSLAGNGGSDERKPRSARNQNVQRLIKTLPKNRQQQLWDAPPSSTDNHMPGKLSLCVGMPVMIRNNDATELCVTKGQEGRVVGWQEGIGNSGQKILGTLFVELVNPPRVIRIKGLPDNVVALSRATKKIWCSAPDDMLIQVNREQVLILPNFAMTDYSSQGKTRELNVVDLNNCRHISHIIPRCQGAQHLMVQYNPRNGRGKNNSRNSRLSSPGVP</sequence>